<evidence type="ECO:0000256" key="10">
    <source>
        <dbReference type="ARBA" id="ARBA00023160"/>
    </source>
</evidence>
<name>L1JTJ5_GUITC</name>
<proteinExistence type="inferred from homology"/>
<comment type="caution">
    <text evidence="12">Lacks conserved residue(s) required for the propagation of feature annotation.</text>
</comment>
<dbReference type="PANTHER" id="PTHR11157">
    <property type="entry name" value="FATTY ACID ACYL TRANSFERASE-RELATED"/>
    <property type="match status" value="1"/>
</dbReference>
<dbReference type="eggNOG" id="KOG3071">
    <property type="taxonomic scope" value="Eukaryota"/>
</dbReference>
<reference evidence="15" key="2">
    <citation type="submission" date="2012-11" db="EMBL/GenBank/DDBJ databases">
        <authorList>
            <person name="Kuo A."/>
            <person name="Curtis B.A."/>
            <person name="Tanifuji G."/>
            <person name="Burki F."/>
            <person name="Gruber A."/>
            <person name="Irimia M."/>
            <person name="Maruyama S."/>
            <person name="Arias M.C."/>
            <person name="Ball S.G."/>
            <person name="Gile G.H."/>
            <person name="Hirakawa Y."/>
            <person name="Hopkins J.F."/>
            <person name="Rensing S.A."/>
            <person name="Schmutz J."/>
            <person name="Symeonidi A."/>
            <person name="Elias M."/>
            <person name="Eveleigh R.J."/>
            <person name="Herman E.K."/>
            <person name="Klute M.J."/>
            <person name="Nakayama T."/>
            <person name="Obornik M."/>
            <person name="Reyes-Prieto A."/>
            <person name="Armbrust E.V."/>
            <person name="Aves S.J."/>
            <person name="Beiko R.G."/>
            <person name="Coutinho P."/>
            <person name="Dacks J.B."/>
            <person name="Durnford D.G."/>
            <person name="Fast N.M."/>
            <person name="Green B.R."/>
            <person name="Grisdale C."/>
            <person name="Hempe F."/>
            <person name="Henrissat B."/>
            <person name="Hoppner M.P."/>
            <person name="Ishida K.-I."/>
            <person name="Kim E."/>
            <person name="Koreny L."/>
            <person name="Kroth P.G."/>
            <person name="Liu Y."/>
            <person name="Malik S.-B."/>
            <person name="Maier U.G."/>
            <person name="McRose D."/>
            <person name="Mock T."/>
            <person name="Neilson J.A."/>
            <person name="Onodera N.T."/>
            <person name="Poole A.M."/>
            <person name="Pritham E.J."/>
            <person name="Richards T.A."/>
            <person name="Rocap G."/>
            <person name="Roy S.W."/>
            <person name="Sarai C."/>
            <person name="Schaack S."/>
            <person name="Shirato S."/>
            <person name="Slamovits C.H."/>
            <person name="Spencer D.F."/>
            <person name="Suzuki S."/>
            <person name="Worden A.Z."/>
            <person name="Zauner S."/>
            <person name="Barry K."/>
            <person name="Bell C."/>
            <person name="Bharti A.K."/>
            <person name="Crow J.A."/>
            <person name="Grimwood J."/>
            <person name="Kramer R."/>
            <person name="Lindquist E."/>
            <person name="Lucas S."/>
            <person name="Salamov A."/>
            <person name="McFadden G.I."/>
            <person name="Lane C.E."/>
            <person name="Keeling P.J."/>
            <person name="Gray M.W."/>
            <person name="Grigoriev I.V."/>
            <person name="Archibald J.M."/>
        </authorList>
    </citation>
    <scope>NUCLEOTIDE SEQUENCE</scope>
    <source>
        <strain evidence="15">CCMP2712</strain>
    </source>
</reference>
<dbReference type="EC" id="2.3.1.-" evidence="12"/>
<dbReference type="HOGENOM" id="CLU_048483_6_1_1"/>
<evidence type="ECO:0000256" key="11">
    <source>
        <dbReference type="ARBA" id="ARBA00047375"/>
    </source>
</evidence>
<dbReference type="Proteomes" id="UP000011087">
    <property type="component" value="Unassembled WGS sequence"/>
</dbReference>
<dbReference type="STRING" id="905079.L1JTJ5"/>
<dbReference type="GO" id="GO:0019367">
    <property type="term" value="P:fatty acid elongation, saturated fatty acid"/>
    <property type="evidence" value="ECO:0007669"/>
    <property type="project" value="TreeGrafter"/>
</dbReference>
<dbReference type="GeneID" id="17308174"/>
<dbReference type="OrthoDB" id="434092at2759"/>
<accession>L1JTJ5</accession>
<dbReference type="EMBL" id="JH992975">
    <property type="protein sequence ID" value="EKX51520.1"/>
    <property type="molecule type" value="Genomic_DNA"/>
</dbReference>
<evidence type="ECO:0000256" key="6">
    <source>
        <dbReference type="ARBA" id="ARBA00022832"/>
    </source>
</evidence>
<dbReference type="GO" id="GO:0030148">
    <property type="term" value="P:sphingolipid biosynthetic process"/>
    <property type="evidence" value="ECO:0007669"/>
    <property type="project" value="TreeGrafter"/>
</dbReference>
<evidence type="ECO:0000256" key="3">
    <source>
        <dbReference type="ARBA" id="ARBA00022516"/>
    </source>
</evidence>
<evidence type="ECO:0000256" key="8">
    <source>
        <dbReference type="ARBA" id="ARBA00023098"/>
    </source>
</evidence>
<evidence type="ECO:0000313" key="14">
    <source>
        <dbReference type="EnsemblProtists" id="EKX51520"/>
    </source>
</evidence>
<evidence type="ECO:0000256" key="1">
    <source>
        <dbReference type="ARBA" id="ARBA00004141"/>
    </source>
</evidence>
<evidence type="ECO:0000313" key="13">
    <source>
        <dbReference type="EMBL" id="EKX51520.1"/>
    </source>
</evidence>
<dbReference type="GO" id="GO:0005789">
    <property type="term" value="C:endoplasmic reticulum membrane"/>
    <property type="evidence" value="ECO:0007669"/>
    <property type="project" value="TreeGrafter"/>
</dbReference>
<dbReference type="PaxDb" id="55529-EKX51520"/>
<keyword evidence="7 12" id="KW-1133">Transmembrane helix</keyword>
<dbReference type="EnsemblProtists" id="EKX51520">
    <property type="protein sequence ID" value="EKX51520"/>
    <property type="gene ID" value="GUITHDRAFT_66090"/>
</dbReference>
<evidence type="ECO:0000313" key="15">
    <source>
        <dbReference type="Proteomes" id="UP000011087"/>
    </source>
</evidence>
<keyword evidence="3 12" id="KW-0444">Lipid biosynthesis</keyword>
<feature type="transmembrane region" description="Helical" evidence="12">
    <location>
        <begin position="164"/>
        <end position="181"/>
    </location>
</feature>
<evidence type="ECO:0000256" key="12">
    <source>
        <dbReference type="RuleBase" id="RU361115"/>
    </source>
</evidence>
<evidence type="ECO:0000256" key="9">
    <source>
        <dbReference type="ARBA" id="ARBA00023136"/>
    </source>
</evidence>
<dbReference type="PANTHER" id="PTHR11157:SF134">
    <property type="entry name" value="ELONGATION OF FATTY ACIDS PROTEIN 1-RELATED"/>
    <property type="match status" value="1"/>
</dbReference>
<gene>
    <name evidence="13" type="ORF">GUITHDRAFT_66090</name>
</gene>
<keyword evidence="8 12" id="KW-0443">Lipid metabolism</keyword>
<evidence type="ECO:0000256" key="4">
    <source>
        <dbReference type="ARBA" id="ARBA00022679"/>
    </source>
</evidence>
<organism evidence="13">
    <name type="scientific">Guillardia theta (strain CCMP2712)</name>
    <name type="common">Cryptophyte</name>
    <dbReference type="NCBI Taxonomy" id="905079"/>
    <lineage>
        <taxon>Eukaryota</taxon>
        <taxon>Cryptophyceae</taxon>
        <taxon>Pyrenomonadales</taxon>
        <taxon>Geminigeraceae</taxon>
        <taxon>Guillardia</taxon>
    </lineage>
</organism>
<dbReference type="OMA" id="CRFPMGW"/>
<dbReference type="GO" id="GO:0034625">
    <property type="term" value="P:fatty acid elongation, monounsaturated fatty acid"/>
    <property type="evidence" value="ECO:0007669"/>
    <property type="project" value="TreeGrafter"/>
</dbReference>
<sequence length="282" mass="32928">MLSRVFSEHVREQVEHFRFHPSQPPLLASFHDVVVICVVYFLSVRALKFFMRSRKPFDLRYVVAFHSGLLTVASFVLFASFMMILFEKFQSFSPWETICSSDFHHDGNLQFLYYINYLVKWYELLDTVILVLRKKEVIFLHEYHHAATLFLCWIQLDQHSTVQWVPITINLLVHVFMYYYYTLAALKIPVWWKIYLTQLQIVQFVIDIAACKHLRMILLCSRPRPMCNGTLKGALVGVGVIFSYLVLFVIFYLQTVSIYAGWVERERERERGGGGMGGGGGG</sequence>
<keyword evidence="5 12" id="KW-0812">Transmembrane</keyword>
<protein>
    <recommendedName>
        <fullName evidence="12">Elongation of fatty acids protein</fullName>
        <ecNumber evidence="12">2.3.1.-</ecNumber>
    </recommendedName>
</protein>
<dbReference type="RefSeq" id="XP_005838500.1">
    <property type="nucleotide sequence ID" value="XM_005838443.1"/>
</dbReference>
<evidence type="ECO:0000256" key="7">
    <source>
        <dbReference type="ARBA" id="ARBA00022989"/>
    </source>
</evidence>
<keyword evidence="6 12" id="KW-0276">Fatty acid metabolism</keyword>
<comment type="similarity">
    <text evidence="2 12">Belongs to the ELO family.</text>
</comment>
<comment type="catalytic activity">
    <reaction evidence="12">
        <text>an acyl-CoA + malonyl-CoA + H(+) = a 3-oxoacyl-CoA + CO2 + CoA</text>
        <dbReference type="Rhea" id="RHEA:50252"/>
        <dbReference type="ChEBI" id="CHEBI:15378"/>
        <dbReference type="ChEBI" id="CHEBI:16526"/>
        <dbReference type="ChEBI" id="CHEBI:57287"/>
        <dbReference type="ChEBI" id="CHEBI:57384"/>
        <dbReference type="ChEBI" id="CHEBI:58342"/>
        <dbReference type="ChEBI" id="CHEBI:90726"/>
    </reaction>
    <physiologicalReaction direction="left-to-right" evidence="12">
        <dbReference type="Rhea" id="RHEA:50253"/>
    </physiologicalReaction>
</comment>
<keyword evidence="15" id="KW-1185">Reference proteome</keyword>
<comment type="subcellular location">
    <subcellularLocation>
        <location evidence="1">Membrane</location>
        <topology evidence="1">Multi-pass membrane protein</topology>
    </subcellularLocation>
</comment>
<comment type="catalytic activity">
    <reaction evidence="11">
        <text>a very-long-chain acyl-CoA + malonyl-CoA + H(+) = a very-long-chain 3-oxoacyl-CoA + CO2 + CoA</text>
        <dbReference type="Rhea" id="RHEA:32727"/>
        <dbReference type="ChEBI" id="CHEBI:15378"/>
        <dbReference type="ChEBI" id="CHEBI:16526"/>
        <dbReference type="ChEBI" id="CHEBI:57287"/>
        <dbReference type="ChEBI" id="CHEBI:57384"/>
        <dbReference type="ChEBI" id="CHEBI:90725"/>
        <dbReference type="ChEBI" id="CHEBI:90736"/>
        <dbReference type="EC" id="2.3.1.199"/>
    </reaction>
</comment>
<dbReference type="InterPro" id="IPR002076">
    <property type="entry name" value="ELO_fam"/>
</dbReference>
<dbReference type="GO" id="GO:0009922">
    <property type="term" value="F:fatty acid elongase activity"/>
    <property type="evidence" value="ECO:0007669"/>
    <property type="project" value="UniProtKB-EC"/>
</dbReference>
<dbReference type="GO" id="GO:0034626">
    <property type="term" value="P:fatty acid elongation, polyunsaturated fatty acid"/>
    <property type="evidence" value="ECO:0007669"/>
    <property type="project" value="TreeGrafter"/>
</dbReference>
<keyword evidence="10 12" id="KW-0275">Fatty acid biosynthesis</keyword>
<dbReference type="Pfam" id="PF01151">
    <property type="entry name" value="ELO"/>
    <property type="match status" value="1"/>
</dbReference>
<dbReference type="GO" id="GO:0042761">
    <property type="term" value="P:very long-chain fatty acid biosynthetic process"/>
    <property type="evidence" value="ECO:0007669"/>
    <property type="project" value="TreeGrafter"/>
</dbReference>
<feature type="transmembrane region" description="Helical" evidence="12">
    <location>
        <begin position="26"/>
        <end position="47"/>
    </location>
</feature>
<feature type="transmembrane region" description="Helical" evidence="12">
    <location>
        <begin position="233"/>
        <end position="253"/>
    </location>
</feature>
<evidence type="ECO:0000256" key="2">
    <source>
        <dbReference type="ARBA" id="ARBA00007263"/>
    </source>
</evidence>
<dbReference type="AlphaFoldDB" id="L1JTJ5"/>
<keyword evidence="9 12" id="KW-0472">Membrane</keyword>
<feature type="transmembrane region" description="Helical" evidence="12">
    <location>
        <begin position="59"/>
        <end position="86"/>
    </location>
</feature>
<reference evidence="13 15" key="1">
    <citation type="journal article" date="2012" name="Nature">
        <title>Algal genomes reveal evolutionary mosaicism and the fate of nucleomorphs.</title>
        <authorList>
            <consortium name="DOE Joint Genome Institute"/>
            <person name="Curtis B.A."/>
            <person name="Tanifuji G."/>
            <person name="Burki F."/>
            <person name="Gruber A."/>
            <person name="Irimia M."/>
            <person name="Maruyama S."/>
            <person name="Arias M.C."/>
            <person name="Ball S.G."/>
            <person name="Gile G.H."/>
            <person name="Hirakawa Y."/>
            <person name="Hopkins J.F."/>
            <person name="Kuo A."/>
            <person name="Rensing S.A."/>
            <person name="Schmutz J."/>
            <person name="Symeonidi A."/>
            <person name="Elias M."/>
            <person name="Eveleigh R.J."/>
            <person name="Herman E.K."/>
            <person name="Klute M.J."/>
            <person name="Nakayama T."/>
            <person name="Obornik M."/>
            <person name="Reyes-Prieto A."/>
            <person name="Armbrust E.V."/>
            <person name="Aves S.J."/>
            <person name="Beiko R.G."/>
            <person name="Coutinho P."/>
            <person name="Dacks J.B."/>
            <person name="Durnford D.G."/>
            <person name="Fast N.M."/>
            <person name="Green B.R."/>
            <person name="Grisdale C.J."/>
            <person name="Hempel F."/>
            <person name="Henrissat B."/>
            <person name="Hoppner M.P."/>
            <person name="Ishida K."/>
            <person name="Kim E."/>
            <person name="Koreny L."/>
            <person name="Kroth P.G."/>
            <person name="Liu Y."/>
            <person name="Malik S.B."/>
            <person name="Maier U.G."/>
            <person name="McRose D."/>
            <person name="Mock T."/>
            <person name="Neilson J.A."/>
            <person name="Onodera N.T."/>
            <person name="Poole A.M."/>
            <person name="Pritham E.J."/>
            <person name="Richards T.A."/>
            <person name="Rocap G."/>
            <person name="Roy S.W."/>
            <person name="Sarai C."/>
            <person name="Schaack S."/>
            <person name="Shirato S."/>
            <person name="Slamovits C.H."/>
            <person name="Spencer D.F."/>
            <person name="Suzuki S."/>
            <person name="Worden A.Z."/>
            <person name="Zauner S."/>
            <person name="Barry K."/>
            <person name="Bell C."/>
            <person name="Bharti A.K."/>
            <person name="Crow J.A."/>
            <person name="Grimwood J."/>
            <person name="Kramer R."/>
            <person name="Lindquist E."/>
            <person name="Lucas S."/>
            <person name="Salamov A."/>
            <person name="McFadden G.I."/>
            <person name="Lane C.E."/>
            <person name="Keeling P.J."/>
            <person name="Gray M.W."/>
            <person name="Grigoriev I.V."/>
            <person name="Archibald J.M."/>
        </authorList>
    </citation>
    <scope>NUCLEOTIDE SEQUENCE</scope>
    <source>
        <strain evidence="13 15">CCMP2712</strain>
    </source>
</reference>
<dbReference type="KEGG" id="gtt:GUITHDRAFT_66090"/>
<reference evidence="14" key="3">
    <citation type="submission" date="2015-06" db="UniProtKB">
        <authorList>
            <consortium name="EnsemblProtists"/>
        </authorList>
    </citation>
    <scope>IDENTIFICATION</scope>
</reference>
<evidence type="ECO:0000256" key="5">
    <source>
        <dbReference type="ARBA" id="ARBA00022692"/>
    </source>
</evidence>
<keyword evidence="4 12" id="KW-0808">Transferase</keyword>